<evidence type="ECO:0000256" key="1">
    <source>
        <dbReference type="ARBA" id="ARBA00008857"/>
    </source>
</evidence>
<dbReference type="InterPro" id="IPR013762">
    <property type="entry name" value="Integrase-like_cat_sf"/>
</dbReference>
<evidence type="ECO:0008006" key="10">
    <source>
        <dbReference type="Google" id="ProtNLM"/>
    </source>
</evidence>
<evidence type="ECO:0000256" key="5">
    <source>
        <dbReference type="PROSITE-ProRule" id="PRU01248"/>
    </source>
</evidence>
<dbReference type="PROSITE" id="PS51900">
    <property type="entry name" value="CB"/>
    <property type="match status" value="1"/>
</dbReference>
<dbReference type="Gene3D" id="1.10.150.130">
    <property type="match status" value="1"/>
</dbReference>
<keyword evidence="9" id="KW-1185">Reference proteome</keyword>
<dbReference type="EMBL" id="JAMYEC010000003">
    <property type="protein sequence ID" value="MDX2334569.1"/>
    <property type="molecule type" value="Genomic_DNA"/>
</dbReference>
<dbReference type="Proteomes" id="UP001272940">
    <property type="component" value="Unassembled WGS sequence"/>
</dbReference>
<dbReference type="InterPro" id="IPR011010">
    <property type="entry name" value="DNA_brk_join_enz"/>
</dbReference>
<comment type="similarity">
    <text evidence="1">Belongs to the 'phage' integrase family.</text>
</comment>
<dbReference type="PROSITE" id="PS51898">
    <property type="entry name" value="TYR_RECOMBINASE"/>
    <property type="match status" value="1"/>
</dbReference>
<keyword evidence="2" id="KW-0229">DNA integration</keyword>
<evidence type="ECO:0000313" key="8">
    <source>
        <dbReference type="EMBL" id="MDX2334569.1"/>
    </source>
</evidence>
<gene>
    <name evidence="8" type="ORF">NJD11_06410</name>
</gene>
<proteinExistence type="inferred from homology"/>
<dbReference type="InterPro" id="IPR050808">
    <property type="entry name" value="Phage_Integrase"/>
</dbReference>
<dbReference type="PANTHER" id="PTHR30629">
    <property type="entry name" value="PROPHAGE INTEGRASE"/>
    <property type="match status" value="1"/>
</dbReference>
<feature type="domain" description="Core-binding (CB)" evidence="7">
    <location>
        <begin position="1"/>
        <end position="64"/>
    </location>
</feature>
<name>A0ABU4KNV2_BREVE</name>
<keyword evidence="3 5" id="KW-0238">DNA-binding</keyword>
<sequence length="286" mass="31624">MTQRDYRRQLDKVQAKFGKLSIAAMNAPLISDHIYRWRDEMAKASPRQADYAISVLAAMLTWCVRRGLIDHNRASGVSDVYAANRRENVWTPEQEAALHAIASTPLRWFATVAVETGLSQQDLLVLPKSAVQGNLIVSKRLKNGTPVAIPISPRLRAALDEFPATDSVLLLNKADGTPWDMKGNGLRAAFRDACSDAAISGRTFHDLRGTFITRRRALGWTAEETALCSGHKVKGEEGAQSAYVDRLTVAIASGERLWARYYGENREQNLQTSMQTENKKATPKGG</sequence>
<evidence type="ECO:0000313" key="9">
    <source>
        <dbReference type="Proteomes" id="UP001272940"/>
    </source>
</evidence>
<keyword evidence="4" id="KW-0233">DNA recombination</keyword>
<evidence type="ECO:0000256" key="2">
    <source>
        <dbReference type="ARBA" id="ARBA00022908"/>
    </source>
</evidence>
<dbReference type="Gene3D" id="1.10.443.10">
    <property type="entry name" value="Intergrase catalytic core"/>
    <property type="match status" value="1"/>
</dbReference>
<dbReference type="SUPFAM" id="SSF56349">
    <property type="entry name" value="DNA breaking-rejoining enzymes"/>
    <property type="match status" value="1"/>
</dbReference>
<organism evidence="8 9">
    <name type="scientific">Brevundimonas vesicularis</name>
    <name type="common">Pseudomonas vesicularis</name>
    <dbReference type="NCBI Taxonomy" id="41276"/>
    <lineage>
        <taxon>Bacteria</taxon>
        <taxon>Pseudomonadati</taxon>
        <taxon>Pseudomonadota</taxon>
        <taxon>Alphaproteobacteria</taxon>
        <taxon>Caulobacterales</taxon>
        <taxon>Caulobacteraceae</taxon>
        <taxon>Brevundimonas</taxon>
    </lineage>
</organism>
<dbReference type="InterPro" id="IPR044068">
    <property type="entry name" value="CB"/>
</dbReference>
<evidence type="ECO:0000259" key="6">
    <source>
        <dbReference type="PROSITE" id="PS51898"/>
    </source>
</evidence>
<dbReference type="RefSeq" id="WP_319078567.1">
    <property type="nucleotide sequence ID" value="NZ_JAMYEC010000003.1"/>
</dbReference>
<evidence type="ECO:0000256" key="4">
    <source>
        <dbReference type="ARBA" id="ARBA00023172"/>
    </source>
</evidence>
<evidence type="ECO:0000256" key="3">
    <source>
        <dbReference type="ARBA" id="ARBA00023125"/>
    </source>
</evidence>
<protein>
    <recommendedName>
        <fullName evidence="10">Tyr recombinase domain-containing protein</fullName>
    </recommendedName>
</protein>
<feature type="domain" description="Tyr recombinase" evidence="6">
    <location>
        <begin position="85"/>
        <end position="259"/>
    </location>
</feature>
<comment type="caution">
    <text evidence="8">The sequence shown here is derived from an EMBL/GenBank/DDBJ whole genome shotgun (WGS) entry which is preliminary data.</text>
</comment>
<evidence type="ECO:0000259" key="7">
    <source>
        <dbReference type="PROSITE" id="PS51900"/>
    </source>
</evidence>
<dbReference type="InterPro" id="IPR002104">
    <property type="entry name" value="Integrase_catalytic"/>
</dbReference>
<dbReference type="InterPro" id="IPR010998">
    <property type="entry name" value="Integrase_recombinase_N"/>
</dbReference>
<accession>A0ABU4KNV2</accession>
<reference evidence="8 9" key="1">
    <citation type="journal article" date="2023" name="FEMS Microbes">
        <title>Whole genomes of deep-sea sponge-associated bacteria exhibit high novel natural product potential.</title>
        <authorList>
            <person name="Hesketh-Best P.J."/>
            <person name="January G.G."/>
            <person name="Koch M.J."/>
            <person name="Warburton P.J."/>
            <person name="Howell K.L."/>
            <person name="Upton M."/>
        </authorList>
    </citation>
    <scope>NUCLEOTIDE SEQUENCE [LARGE SCALE GENOMIC DNA]</scope>
    <source>
        <strain evidence="8 9">PC206-O</strain>
    </source>
</reference>
<dbReference type="PANTHER" id="PTHR30629:SF2">
    <property type="entry name" value="PROPHAGE INTEGRASE INTS-RELATED"/>
    <property type="match status" value="1"/>
</dbReference>